<keyword evidence="9 11" id="KW-0342">GTP-binding</keyword>
<feature type="binding site" evidence="11">
    <location>
        <begin position="46"/>
        <end position="53"/>
    </location>
    <ligand>
        <name>GTP</name>
        <dbReference type="ChEBI" id="CHEBI:37565"/>
    </ligand>
</feature>
<evidence type="ECO:0000256" key="6">
    <source>
        <dbReference type="ARBA" id="ARBA00022892"/>
    </source>
</evidence>
<keyword evidence="3" id="KW-0813">Transport</keyword>
<keyword evidence="12" id="KW-0460">Magnesium</keyword>
<evidence type="ECO:0000256" key="8">
    <source>
        <dbReference type="ARBA" id="ARBA00023034"/>
    </source>
</evidence>
<dbReference type="SMART" id="SM00177">
    <property type="entry name" value="ARF"/>
    <property type="match status" value="1"/>
</dbReference>
<dbReference type="InterPro" id="IPR006689">
    <property type="entry name" value="Small_GTPase_ARF/SAR"/>
</dbReference>
<comment type="caution">
    <text evidence="14">The sequence shown here is derived from an EMBL/GenBank/DDBJ whole genome shotgun (WGS) entry which is preliminary data.</text>
</comment>
<dbReference type="NCBIfam" id="TIGR00231">
    <property type="entry name" value="small_GTP"/>
    <property type="match status" value="1"/>
</dbReference>
<dbReference type="GO" id="GO:0005794">
    <property type="term" value="C:Golgi apparatus"/>
    <property type="evidence" value="ECO:0007669"/>
    <property type="project" value="UniProtKB-SubCell"/>
</dbReference>
<dbReference type="GO" id="GO:0005525">
    <property type="term" value="F:GTP binding"/>
    <property type="evidence" value="ECO:0007669"/>
    <property type="project" value="UniProtKB-KW"/>
</dbReference>
<evidence type="ECO:0000256" key="10">
    <source>
        <dbReference type="ARBA" id="ARBA00023288"/>
    </source>
</evidence>
<dbReference type="EMBL" id="CAUJNA010003874">
    <property type="protein sequence ID" value="CAJ1411421.1"/>
    <property type="molecule type" value="Genomic_DNA"/>
</dbReference>
<keyword evidence="15" id="KW-1185">Reference proteome</keyword>
<keyword evidence="12" id="KW-0479">Metal-binding</keyword>
<feature type="binding site" evidence="11">
    <location>
        <begin position="148"/>
        <end position="151"/>
    </location>
    <ligand>
        <name>GTP</name>
        <dbReference type="ChEBI" id="CHEBI:37565"/>
    </ligand>
</feature>
<dbReference type="InterPro" id="IPR005225">
    <property type="entry name" value="Small_GTP-bd"/>
</dbReference>
<accession>A0AA36JTT3</accession>
<dbReference type="Proteomes" id="UP001178507">
    <property type="component" value="Unassembled WGS sequence"/>
</dbReference>
<dbReference type="GO" id="GO:0015031">
    <property type="term" value="P:protein transport"/>
    <property type="evidence" value="ECO:0007669"/>
    <property type="project" value="UniProtKB-KW"/>
</dbReference>
<dbReference type="PRINTS" id="PR00328">
    <property type="entry name" value="SAR1GTPBP"/>
</dbReference>
<comment type="subcellular location">
    <subcellularLocation>
        <location evidence="1">Golgi apparatus</location>
    </subcellularLocation>
</comment>
<keyword evidence="10" id="KW-0449">Lipoprotein</keyword>
<dbReference type="SMART" id="SM00178">
    <property type="entry name" value="SAR"/>
    <property type="match status" value="1"/>
</dbReference>
<comment type="similarity">
    <text evidence="2 13">Belongs to the small GTPase superfamily. Arf family.</text>
</comment>
<dbReference type="Pfam" id="PF00025">
    <property type="entry name" value="Arf"/>
    <property type="match status" value="1"/>
</dbReference>
<evidence type="ECO:0000256" key="1">
    <source>
        <dbReference type="ARBA" id="ARBA00004555"/>
    </source>
</evidence>
<feature type="binding site" evidence="12">
    <location>
        <position position="53"/>
    </location>
    <ligand>
        <name>Mg(2+)</name>
        <dbReference type="ChEBI" id="CHEBI:18420"/>
    </ligand>
</feature>
<dbReference type="PROSITE" id="PS51417">
    <property type="entry name" value="ARF"/>
    <property type="match status" value="1"/>
</dbReference>
<dbReference type="GO" id="GO:0003924">
    <property type="term" value="F:GTPase activity"/>
    <property type="evidence" value="ECO:0007669"/>
    <property type="project" value="InterPro"/>
</dbReference>
<dbReference type="GO" id="GO:0046872">
    <property type="term" value="F:metal ion binding"/>
    <property type="evidence" value="ECO:0007669"/>
    <property type="project" value="UniProtKB-KW"/>
</dbReference>
<evidence type="ECO:0000256" key="11">
    <source>
        <dbReference type="PIRSR" id="PIRSR606689-1"/>
    </source>
</evidence>
<evidence type="ECO:0008006" key="16">
    <source>
        <dbReference type="Google" id="ProtNLM"/>
    </source>
</evidence>
<dbReference type="InterPro" id="IPR024156">
    <property type="entry name" value="Small_GTPase_ARF"/>
</dbReference>
<evidence type="ECO:0000256" key="4">
    <source>
        <dbReference type="ARBA" id="ARBA00022707"/>
    </source>
</evidence>
<protein>
    <recommendedName>
        <fullName evidence="16">ADP-ribosylation factor</fullName>
    </recommendedName>
</protein>
<evidence type="ECO:0000256" key="5">
    <source>
        <dbReference type="ARBA" id="ARBA00022741"/>
    </source>
</evidence>
<keyword evidence="6" id="KW-0931">ER-Golgi transport</keyword>
<evidence type="ECO:0000256" key="2">
    <source>
        <dbReference type="ARBA" id="ARBA00010290"/>
    </source>
</evidence>
<dbReference type="Gene3D" id="3.40.50.300">
    <property type="entry name" value="P-loop containing nucleotide triphosphate hydrolases"/>
    <property type="match status" value="1"/>
</dbReference>
<evidence type="ECO:0000313" key="14">
    <source>
        <dbReference type="EMBL" id="CAJ1411421.1"/>
    </source>
</evidence>
<dbReference type="CDD" id="cd00878">
    <property type="entry name" value="Arf_Arl"/>
    <property type="match status" value="1"/>
</dbReference>
<keyword evidence="8" id="KW-0333">Golgi apparatus</keyword>
<proteinExistence type="inferred from homology"/>
<sequence>MGQGLSEAIWGDPPQLCGVQTSVSDALNSMWGHLVGKREVCIIMVGLDSAGKTTTLYRLKLGVQVRTLPTVGFNVEKLEYKNIVFTVWDLGGQTRTRQIWQHYYQNTDGLIFVIDSSDRDRIDEAQEELMKMLQRDEMKDAVLLVMANKQDLPNAMSTQELVQRLSLNSLGKYRRKWLVQETCATVGDGLHEGLDWLAQAIADKG</sequence>
<keyword evidence="5 11" id="KW-0547">Nucleotide-binding</keyword>
<dbReference type="GO" id="GO:0016192">
    <property type="term" value="P:vesicle-mediated transport"/>
    <property type="evidence" value="ECO:0007669"/>
    <property type="project" value="UniProtKB-KW"/>
</dbReference>
<organism evidence="14 15">
    <name type="scientific">Effrenium voratum</name>
    <dbReference type="NCBI Taxonomy" id="2562239"/>
    <lineage>
        <taxon>Eukaryota</taxon>
        <taxon>Sar</taxon>
        <taxon>Alveolata</taxon>
        <taxon>Dinophyceae</taxon>
        <taxon>Suessiales</taxon>
        <taxon>Symbiodiniaceae</taxon>
        <taxon>Effrenium</taxon>
    </lineage>
</organism>
<dbReference type="SUPFAM" id="SSF52540">
    <property type="entry name" value="P-loop containing nucleoside triphosphate hydrolases"/>
    <property type="match status" value="1"/>
</dbReference>
<dbReference type="InterPro" id="IPR027417">
    <property type="entry name" value="P-loop_NTPase"/>
</dbReference>
<dbReference type="FunFam" id="3.40.50.300:FF:003500">
    <property type="entry name" value="ADP-ribosylation factor 1"/>
    <property type="match status" value="1"/>
</dbReference>
<keyword evidence="7" id="KW-0653">Protein transport</keyword>
<gene>
    <name evidence="14" type="ORF">EVOR1521_LOCUS32004</name>
</gene>
<reference evidence="14" key="1">
    <citation type="submission" date="2023-08" db="EMBL/GenBank/DDBJ databases">
        <authorList>
            <person name="Chen Y."/>
            <person name="Shah S."/>
            <person name="Dougan E. K."/>
            <person name="Thang M."/>
            <person name="Chan C."/>
        </authorList>
    </citation>
    <scope>NUCLEOTIDE SEQUENCE</scope>
</reference>
<keyword evidence="4" id="KW-0519">Myristate</keyword>
<evidence type="ECO:0000256" key="9">
    <source>
        <dbReference type="ARBA" id="ARBA00023134"/>
    </source>
</evidence>
<dbReference type="PANTHER" id="PTHR11711">
    <property type="entry name" value="ADP RIBOSYLATION FACTOR-RELATED"/>
    <property type="match status" value="1"/>
</dbReference>
<name>A0AA36JTT3_9DINO</name>
<feature type="binding site" evidence="12">
    <location>
        <position position="70"/>
    </location>
    <ligand>
        <name>Mg(2+)</name>
        <dbReference type="ChEBI" id="CHEBI:18420"/>
    </ligand>
</feature>
<evidence type="ECO:0000256" key="7">
    <source>
        <dbReference type="ARBA" id="ARBA00022927"/>
    </source>
</evidence>
<evidence type="ECO:0000256" key="3">
    <source>
        <dbReference type="ARBA" id="ARBA00022448"/>
    </source>
</evidence>
<evidence type="ECO:0000256" key="12">
    <source>
        <dbReference type="PIRSR" id="PIRSR606689-2"/>
    </source>
</evidence>
<feature type="binding site" evidence="11">
    <location>
        <position position="92"/>
    </location>
    <ligand>
        <name>GTP</name>
        <dbReference type="ChEBI" id="CHEBI:37565"/>
    </ligand>
</feature>
<dbReference type="AlphaFoldDB" id="A0AA36JTT3"/>
<evidence type="ECO:0000313" key="15">
    <source>
        <dbReference type="Proteomes" id="UP001178507"/>
    </source>
</evidence>
<evidence type="ECO:0000256" key="13">
    <source>
        <dbReference type="RuleBase" id="RU003925"/>
    </source>
</evidence>